<comment type="subcellular location">
    <subcellularLocation>
        <location evidence="1">Membrane</location>
        <topology evidence="1">Multi-pass membrane protein</topology>
    </subcellularLocation>
</comment>
<keyword evidence="4 6" id="KW-0472">Membrane</keyword>
<dbReference type="SMART" id="SM00679">
    <property type="entry name" value="CTNS"/>
    <property type="match status" value="2"/>
</dbReference>
<name>E5AD82_LEPMJ</name>
<organism evidence="7 8">
    <name type="scientific">Leptosphaeria maculans (strain JN3 / isolate v23.1.3 / race Av1-4-5-6-7-8)</name>
    <name type="common">Blackleg fungus</name>
    <name type="synonym">Phoma lingam</name>
    <dbReference type="NCBI Taxonomy" id="985895"/>
    <lineage>
        <taxon>Eukaryota</taxon>
        <taxon>Fungi</taxon>
        <taxon>Dikarya</taxon>
        <taxon>Ascomycota</taxon>
        <taxon>Pezizomycotina</taxon>
        <taxon>Dothideomycetes</taxon>
        <taxon>Pleosporomycetidae</taxon>
        <taxon>Pleosporales</taxon>
        <taxon>Pleosporineae</taxon>
        <taxon>Leptosphaeriaceae</taxon>
        <taxon>Plenodomus</taxon>
        <taxon>Plenodomus lingam/Leptosphaeria maculans species complex</taxon>
    </lineage>
</organism>
<feature type="region of interest" description="Disordered" evidence="5">
    <location>
        <begin position="318"/>
        <end position="390"/>
    </location>
</feature>
<feature type="transmembrane region" description="Helical" evidence="6">
    <location>
        <begin position="78"/>
        <end position="101"/>
    </location>
</feature>
<evidence type="ECO:0008006" key="9">
    <source>
        <dbReference type="Google" id="ProtNLM"/>
    </source>
</evidence>
<dbReference type="InterPro" id="IPR051415">
    <property type="entry name" value="LAAT-1"/>
</dbReference>
<dbReference type="Gene3D" id="1.20.1280.290">
    <property type="match status" value="1"/>
</dbReference>
<evidence type="ECO:0000313" key="7">
    <source>
        <dbReference type="EMBL" id="CBY02434.1"/>
    </source>
</evidence>
<dbReference type="InParanoid" id="E5AD82"/>
<keyword evidence="3 6" id="KW-1133">Transmembrane helix</keyword>
<feature type="transmembrane region" description="Helical" evidence="6">
    <location>
        <begin position="33"/>
        <end position="58"/>
    </location>
</feature>
<dbReference type="HOGENOM" id="CLU_040201_0_0_1"/>
<keyword evidence="8" id="KW-1185">Reference proteome</keyword>
<proteinExistence type="predicted"/>
<feature type="transmembrane region" description="Helical" evidence="6">
    <location>
        <begin position="208"/>
        <end position="228"/>
    </location>
</feature>
<dbReference type="VEuPathDB" id="FungiDB:LEMA_P012210.1"/>
<protein>
    <recommendedName>
        <fullName evidence="9">PQ loop repeat protein</fullName>
    </recommendedName>
</protein>
<feature type="transmembrane region" description="Helical" evidence="6">
    <location>
        <begin position="121"/>
        <end position="140"/>
    </location>
</feature>
<accession>E5AD82</accession>
<gene>
    <name evidence="7" type="ORF">LEMA_P012210.1</name>
</gene>
<reference evidence="8" key="1">
    <citation type="journal article" date="2011" name="Nat. Commun.">
        <title>Effector diversification within compartments of the Leptosphaeria maculans genome affected by Repeat-Induced Point mutations.</title>
        <authorList>
            <person name="Rouxel T."/>
            <person name="Grandaubert J."/>
            <person name="Hane J.K."/>
            <person name="Hoede C."/>
            <person name="van de Wouw A.P."/>
            <person name="Couloux A."/>
            <person name="Dominguez V."/>
            <person name="Anthouard V."/>
            <person name="Bally P."/>
            <person name="Bourras S."/>
            <person name="Cozijnsen A.J."/>
            <person name="Ciuffetti L.M."/>
            <person name="Degrave A."/>
            <person name="Dilmaghani A."/>
            <person name="Duret L."/>
            <person name="Fudal I."/>
            <person name="Goodwin S.B."/>
            <person name="Gout L."/>
            <person name="Glaser N."/>
            <person name="Linglin J."/>
            <person name="Kema G.H.J."/>
            <person name="Lapalu N."/>
            <person name="Lawrence C.B."/>
            <person name="May K."/>
            <person name="Meyer M."/>
            <person name="Ollivier B."/>
            <person name="Poulain J."/>
            <person name="Schoch C.L."/>
            <person name="Simon A."/>
            <person name="Spatafora J.W."/>
            <person name="Stachowiak A."/>
            <person name="Turgeon B.G."/>
            <person name="Tyler B.M."/>
            <person name="Vincent D."/>
            <person name="Weissenbach J."/>
            <person name="Amselem J."/>
            <person name="Quesneville H."/>
            <person name="Oliver R.P."/>
            <person name="Wincker P."/>
            <person name="Balesdent M.-H."/>
            <person name="Howlett B.J."/>
        </authorList>
    </citation>
    <scope>NUCLEOTIDE SEQUENCE [LARGE SCALE GENOMIC DNA]</scope>
    <source>
        <strain evidence="8">JN3 / isolate v23.1.3 / race Av1-4-5-6-7-8</strain>
    </source>
</reference>
<keyword evidence="2 6" id="KW-0812">Transmembrane</keyword>
<feature type="compositionally biased region" description="Polar residues" evidence="5">
    <location>
        <begin position="352"/>
        <end position="362"/>
    </location>
</feature>
<evidence type="ECO:0000256" key="4">
    <source>
        <dbReference type="ARBA" id="ARBA00023136"/>
    </source>
</evidence>
<sequence>MLPLCSHERRVLEATIDLYTADHGSSAVPGRHLFLCTIVLLLNIVLPTSNHITFNFIFSDFTRKEGIDMDKPQVSIPPAANVLGTLGTVYVNGLCWCVQIIPQIWHNWRRKNTEGLPGTMLILWSICGVPFGVYAIVQNFNFALKFQPQAFAGLTLIAWGQTLYYHNKWKAWTATVATIALAGSFAIMEMILILTLRGPYSRGVEWPMMLMAISASVIQVVGLIPPYFELAKRNGRVIGINFWFLIIDYAGAFFSLMAVVAQQWFDALGASLYIACIVLETGIFASQAIWLWRVRHIRREAKKAGLSYDAYTAAHPAEKLPRNESSETVGDVEAGTLPQRPEPPLFPGEKTGFTTPSRTGSEATVLAEEEARSDRPQVSVPATESRWWRR</sequence>
<dbReference type="Pfam" id="PF04193">
    <property type="entry name" value="PQ-loop"/>
    <property type="match status" value="1"/>
</dbReference>
<dbReference type="PANTHER" id="PTHR16201:SF37">
    <property type="entry name" value="PQ-LOOP REPEAT-CONTAINING PROTEIN"/>
    <property type="match status" value="1"/>
</dbReference>
<evidence type="ECO:0000256" key="1">
    <source>
        <dbReference type="ARBA" id="ARBA00004141"/>
    </source>
</evidence>
<evidence type="ECO:0000256" key="6">
    <source>
        <dbReference type="SAM" id="Phobius"/>
    </source>
</evidence>
<dbReference type="OrthoDB" id="407617at2759"/>
<feature type="transmembrane region" description="Helical" evidence="6">
    <location>
        <begin position="271"/>
        <end position="292"/>
    </location>
</feature>
<evidence type="ECO:0000256" key="3">
    <source>
        <dbReference type="ARBA" id="ARBA00022989"/>
    </source>
</evidence>
<dbReference type="AlphaFoldDB" id="E5AD82"/>
<feature type="transmembrane region" description="Helical" evidence="6">
    <location>
        <begin position="240"/>
        <end position="265"/>
    </location>
</feature>
<evidence type="ECO:0000256" key="5">
    <source>
        <dbReference type="SAM" id="MobiDB-lite"/>
    </source>
</evidence>
<feature type="transmembrane region" description="Helical" evidence="6">
    <location>
        <begin position="146"/>
        <end position="165"/>
    </location>
</feature>
<evidence type="ECO:0000313" key="8">
    <source>
        <dbReference type="Proteomes" id="UP000002668"/>
    </source>
</evidence>
<dbReference type="InterPro" id="IPR006603">
    <property type="entry name" value="PQ-loop_rpt"/>
</dbReference>
<dbReference type="eggNOG" id="KOG2913">
    <property type="taxonomic scope" value="Eukaryota"/>
</dbReference>
<dbReference type="EMBL" id="FP929139">
    <property type="protein sequence ID" value="CBY02434.1"/>
    <property type="molecule type" value="Genomic_DNA"/>
</dbReference>
<dbReference type="OMA" id="KFQPQAF"/>
<evidence type="ECO:0000256" key="2">
    <source>
        <dbReference type="ARBA" id="ARBA00022692"/>
    </source>
</evidence>
<dbReference type="Proteomes" id="UP000002668">
    <property type="component" value="Genome"/>
</dbReference>
<feature type="transmembrane region" description="Helical" evidence="6">
    <location>
        <begin position="172"/>
        <end position="196"/>
    </location>
</feature>
<dbReference type="GO" id="GO:0016020">
    <property type="term" value="C:membrane"/>
    <property type="evidence" value="ECO:0007669"/>
    <property type="project" value="UniProtKB-SubCell"/>
</dbReference>
<dbReference type="PANTHER" id="PTHR16201">
    <property type="entry name" value="SEVEN TRANSMEMBRANE PROTEIN 1-RELATED"/>
    <property type="match status" value="1"/>
</dbReference>